<keyword evidence="2" id="KW-0732">Signal</keyword>
<keyword evidence="1" id="KW-0472">Membrane</keyword>
<keyword evidence="4" id="KW-1185">Reference proteome</keyword>
<accession>A0ABQ5FL27</accession>
<dbReference type="Proteomes" id="UP001151760">
    <property type="component" value="Unassembled WGS sequence"/>
</dbReference>
<evidence type="ECO:0000313" key="3">
    <source>
        <dbReference type="EMBL" id="GJT63679.1"/>
    </source>
</evidence>
<gene>
    <name evidence="3" type="ORF">Tco_1015159</name>
</gene>
<evidence type="ECO:0000256" key="1">
    <source>
        <dbReference type="SAM" id="Phobius"/>
    </source>
</evidence>
<sequence length="95" mass="9814">MTFSSDSVMVLWIIRVAKSATSFGTLWLNPNRDEKSGITGREVVALVVDVGVGVDCCGRGMNGGIGEGIVVAVAVEVLGITITVSAGGTLSKFRN</sequence>
<evidence type="ECO:0000256" key="2">
    <source>
        <dbReference type="SAM" id="SignalP"/>
    </source>
</evidence>
<reference evidence="3" key="2">
    <citation type="submission" date="2022-01" db="EMBL/GenBank/DDBJ databases">
        <authorList>
            <person name="Yamashiro T."/>
            <person name="Shiraishi A."/>
            <person name="Satake H."/>
            <person name="Nakayama K."/>
        </authorList>
    </citation>
    <scope>NUCLEOTIDE SEQUENCE</scope>
</reference>
<organism evidence="3 4">
    <name type="scientific">Tanacetum coccineum</name>
    <dbReference type="NCBI Taxonomy" id="301880"/>
    <lineage>
        <taxon>Eukaryota</taxon>
        <taxon>Viridiplantae</taxon>
        <taxon>Streptophyta</taxon>
        <taxon>Embryophyta</taxon>
        <taxon>Tracheophyta</taxon>
        <taxon>Spermatophyta</taxon>
        <taxon>Magnoliopsida</taxon>
        <taxon>eudicotyledons</taxon>
        <taxon>Gunneridae</taxon>
        <taxon>Pentapetalae</taxon>
        <taxon>asterids</taxon>
        <taxon>campanulids</taxon>
        <taxon>Asterales</taxon>
        <taxon>Asteraceae</taxon>
        <taxon>Asteroideae</taxon>
        <taxon>Anthemideae</taxon>
        <taxon>Anthemidinae</taxon>
        <taxon>Tanacetum</taxon>
    </lineage>
</organism>
<feature type="signal peptide" evidence="2">
    <location>
        <begin position="1"/>
        <end position="19"/>
    </location>
</feature>
<feature type="transmembrane region" description="Helical" evidence="1">
    <location>
        <begin position="69"/>
        <end position="90"/>
    </location>
</feature>
<protein>
    <submittedName>
        <fullName evidence="3">Uncharacterized protein</fullName>
    </submittedName>
</protein>
<proteinExistence type="predicted"/>
<keyword evidence="1" id="KW-0812">Transmembrane</keyword>
<dbReference type="EMBL" id="BQNB010017480">
    <property type="protein sequence ID" value="GJT63679.1"/>
    <property type="molecule type" value="Genomic_DNA"/>
</dbReference>
<reference evidence="3" key="1">
    <citation type="journal article" date="2022" name="Int. J. Mol. Sci.">
        <title>Draft Genome of Tanacetum Coccineum: Genomic Comparison of Closely Related Tanacetum-Family Plants.</title>
        <authorList>
            <person name="Yamashiro T."/>
            <person name="Shiraishi A."/>
            <person name="Nakayama K."/>
            <person name="Satake H."/>
        </authorList>
    </citation>
    <scope>NUCLEOTIDE SEQUENCE</scope>
</reference>
<keyword evidence="1" id="KW-1133">Transmembrane helix</keyword>
<comment type="caution">
    <text evidence="3">The sequence shown here is derived from an EMBL/GenBank/DDBJ whole genome shotgun (WGS) entry which is preliminary data.</text>
</comment>
<evidence type="ECO:0000313" key="4">
    <source>
        <dbReference type="Proteomes" id="UP001151760"/>
    </source>
</evidence>
<name>A0ABQ5FL27_9ASTR</name>
<feature type="chain" id="PRO_5045042706" evidence="2">
    <location>
        <begin position="20"/>
        <end position="95"/>
    </location>
</feature>